<dbReference type="AlphaFoldDB" id="A0A1E4RK95"/>
<dbReference type="OrthoDB" id="2017405at2759"/>
<proteinExistence type="predicted"/>
<gene>
    <name evidence="1" type="ORF">HYPBUDRAFT_156447</name>
</gene>
<name>A0A1E4RK95_9ASCO</name>
<protein>
    <recommendedName>
        <fullName evidence="3">Early meiotic induction protein 1</fullName>
    </recommendedName>
</protein>
<dbReference type="EMBL" id="KV454540">
    <property type="protein sequence ID" value="ODV67689.1"/>
    <property type="molecule type" value="Genomic_DNA"/>
</dbReference>
<keyword evidence="2" id="KW-1185">Reference proteome</keyword>
<evidence type="ECO:0008006" key="3">
    <source>
        <dbReference type="Google" id="ProtNLM"/>
    </source>
</evidence>
<dbReference type="Proteomes" id="UP000095085">
    <property type="component" value="Unassembled WGS sequence"/>
</dbReference>
<dbReference type="InterPro" id="IPR021475">
    <property type="entry name" value="Pants/Emi1-like"/>
</dbReference>
<sequence>MAKLVRHLTREQEDLQELWKLFKDSPEDIQTRRKQVTSIIQENNSSSFPSEISVLTSIDELTGCFGLGYQLKNYYRYGEYSDCKRQREKFWFAIKNGSIMEGSDTYSINDETLMKPKELKRRQKIQEFYKKRLLEDKARGSSEDIWSERKEPLVNFLNK</sequence>
<dbReference type="PANTHER" id="PTHR28052:SF1">
    <property type="entry name" value="UPF0545 PROTEIN C22ORF39"/>
    <property type="match status" value="1"/>
</dbReference>
<dbReference type="Pfam" id="PF11326">
    <property type="entry name" value="PANTS-like"/>
    <property type="match status" value="1"/>
</dbReference>
<organism evidence="1 2">
    <name type="scientific">Hyphopichia burtonii NRRL Y-1933</name>
    <dbReference type="NCBI Taxonomy" id="984485"/>
    <lineage>
        <taxon>Eukaryota</taxon>
        <taxon>Fungi</taxon>
        <taxon>Dikarya</taxon>
        <taxon>Ascomycota</taxon>
        <taxon>Saccharomycotina</taxon>
        <taxon>Pichiomycetes</taxon>
        <taxon>Debaryomycetaceae</taxon>
        <taxon>Hyphopichia</taxon>
    </lineage>
</organism>
<dbReference type="GeneID" id="30996747"/>
<dbReference type="PANTHER" id="PTHR28052">
    <property type="entry name" value="UPF0545 PROTEIN C22ORF39"/>
    <property type="match status" value="1"/>
</dbReference>
<reference evidence="2" key="1">
    <citation type="submission" date="2016-05" db="EMBL/GenBank/DDBJ databases">
        <title>Comparative genomics of biotechnologically important yeasts.</title>
        <authorList>
            <consortium name="DOE Joint Genome Institute"/>
            <person name="Riley R."/>
            <person name="Haridas S."/>
            <person name="Wolfe K.H."/>
            <person name="Lopes M.R."/>
            <person name="Hittinger C.T."/>
            <person name="Goker M."/>
            <person name="Salamov A."/>
            <person name="Wisecaver J."/>
            <person name="Long T.M."/>
            <person name="Aerts A.L."/>
            <person name="Barry K."/>
            <person name="Choi C."/>
            <person name="Clum A."/>
            <person name="Coughlan A.Y."/>
            <person name="Deshpande S."/>
            <person name="Douglass A.P."/>
            <person name="Hanson S.J."/>
            <person name="Klenk H.-P."/>
            <person name="Labutti K."/>
            <person name="Lapidus A."/>
            <person name="Lindquist E."/>
            <person name="Lipzen A."/>
            <person name="Meier-Kolthoff J.P."/>
            <person name="Ohm R.A."/>
            <person name="Otillar R.P."/>
            <person name="Pangilinan J."/>
            <person name="Peng Y."/>
            <person name="Rokas A."/>
            <person name="Rosa C.A."/>
            <person name="Scheuner C."/>
            <person name="Sibirny A.A."/>
            <person name="Slot J.C."/>
            <person name="Stielow J.B."/>
            <person name="Sun H."/>
            <person name="Kurtzman C.P."/>
            <person name="Blackwell M."/>
            <person name="Grigoriev I.V."/>
            <person name="Jeffries T.W."/>
        </authorList>
    </citation>
    <scope>NUCLEOTIDE SEQUENCE [LARGE SCALE GENOMIC DNA]</scope>
    <source>
        <strain evidence="2">NRRL Y-1933</strain>
    </source>
</reference>
<dbReference type="RefSeq" id="XP_020076756.1">
    <property type="nucleotide sequence ID" value="XM_020222198.1"/>
</dbReference>
<evidence type="ECO:0000313" key="2">
    <source>
        <dbReference type="Proteomes" id="UP000095085"/>
    </source>
</evidence>
<dbReference type="STRING" id="984485.A0A1E4RK95"/>
<evidence type="ECO:0000313" key="1">
    <source>
        <dbReference type="EMBL" id="ODV67689.1"/>
    </source>
</evidence>
<accession>A0A1E4RK95</accession>